<keyword evidence="3" id="KW-0255">Endonuclease</keyword>
<name>A0A975YL86_9PROT</name>
<keyword evidence="2" id="KW-0540">Nuclease</keyword>
<dbReference type="Pfam" id="PF08340">
    <property type="entry name" value="YicC-like_C"/>
    <property type="match status" value="1"/>
</dbReference>
<evidence type="ECO:0000256" key="1">
    <source>
        <dbReference type="ARBA" id="ARBA00001968"/>
    </source>
</evidence>
<dbReference type="Pfam" id="PF03755">
    <property type="entry name" value="YicC-like_N"/>
    <property type="match status" value="1"/>
</dbReference>
<feature type="domain" description="Endoribonuclease YicC-like N-terminal" evidence="6">
    <location>
        <begin position="1"/>
        <end position="154"/>
    </location>
</feature>
<keyword evidence="4" id="KW-0378">Hydrolase</keyword>
<comment type="cofactor">
    <cofactor evidence="1">
        <name>a divalent metal cation</name>
        <dbReference type="ChEBI" id="CHEBI:60240"/>
    </cofactor>
</comment>
<dbReference type="NCBIfam" id="TIGR00255">
    <property type="entry name" value="YicC/YloC family endoribonuclease"/>
    <property type="match status" value="1"/>
</dbReference>
<feature type="domain" description="Endoribonuclease YicC-like C-terminal" evidence="7">
    <location>
        <begin position="176"/>
        <end position="292"/>
    </location>
</feature>
<dbReference type="PANTHER" id="PTHR30636:SF3">
    <property type="entry name" value="UPF0701 PROTEIN YICC"/>
    <property type="match status" value="1"/>
</dbReference>
<dbReference type="PANTHER" id="PTHR30636">
    <property type="entry name" value="UPF0701 PROTEIN YICC"/>
    <property type="match status" value="1"/>
</dbReference>
<organism evidence="8 9">
    <name type="scientific">Elioraea tepida</name>
    <dbReference type="NCBI Taxonomy" id="2843330"/>
    <lineage>
        <taxon>Bacteria</taxon>
        <taxon>Pseudomonadati</taxon>
        <taxon>Pseudomonadota</taxon>
        <taxon>Alphaproteobacteria</taxon>
        <taxon>Acetobacterales</taxon>
        <taxon>Elioraeaceae</taxon>
        <taxon>Elioraea</taxon>
    </lineage>
</organism>
<dbReference type="AlphaFoldDB" id="A0A975YL86"/>
<dbReference type="EMBL" id="CP076448">
    <property type="protein sequence ID" value="QXM26272.1"/>
    <property type="molecule type" value="Genomic_DNA"/>
</dbReference>
<evidence type="ECO:0000259" key="7">
    <source>
        <dbReference type="Pfam" id="PF08340"/>
    </source>
</evidence>
<evidence type="ECO:0000256" key="4">
    <source>
        <dbReference type="ARBA" id="ARBA00022801"/>
    </source>
</evidence>
<protein>
    <submittedName>
        <fullName evidence="8">YicC family protein</fullName>
    </submittedName>
</protein>
<dbReference type="InterPro" id="IPR013551">
    <property type="entry name" value="YicC-like_C"/>
</dbReference>
<evidence type="ECO:0000256" key="2">
    <source>
        <dbReference type="ARBA" id="ARBA00022722"/>
    </source>
</evidence>
<dbReference type="InterPro" id="IPR005229">
    <property type="entry name" value="YicC/YloC-like"/>
</dbReference>
<keyword evidence="9" id="KW-1185">Reference proteome</keyword>
<evidence type="ECO:0000259" key="6">
    <source>
        <dbReference type="Pfam" id="PF03755"/>
    </source>
</evidence>
<dbReference type="Proteomes" id="UP000694001">
    <property type="component" value="Chromosome"/>
</dbReference>
<dbReference type="GO" id="GO:0016787">
    <property type="term" value="F:hydrolase activity"/>
    <property type="evidence" value="ECO:0007669"/>
    <property type="project" value="UniProtKB-KW"/>
</dbReference>
<dbReference type="GO" id="GO:0004521">
    <property type="term" value="F:RNA endonuclease activity"/>
    <property type="evidence" value="ECO:0007669"/>
    <property type="project" value="InterPro"/>
</dbReference>
<comment type="similarity">
    <text evidence="5">Belongs to the YicC/YloC family.</text>
</comment>
<evidence type="ECO:0000256" key="3">
    <source>
        <dbReference type="ARBA" id="ARBA00022759"/>
    </source>
</evidence>
<evidence type="ECO:0000256" key="5">
    <source>
        <dbReference type="ARBA" id="ARBA00035648"/>
    </source>
</evidence>
<sequence length="292" mass="31244">MTGFARDRGEAHGIAWVWELKSVNGRGLDLRFRLPPGWDAIEPGLRKAAEGRLKRGSLSATLSIRRQDETGRPVLDRAALETAIALAAEVRALLPDSPPPRATDLLALPGVLRSTALEEPDEALMEARLGAVAESFARALAALDQARRAEGARLGAVLAARLAELEALVAEAEADAATQPRAVRDRLVASLRALASETPALSEERIAAEAALLASRADVREELDRLSAHIAAARALLAEGRLVGRRLDFLTQELTREANTLCAKAASRSLTATGLALKAAIEQFREQVQNLE</sequence>
<evidence type="ECO:0000313" key="8">
    <source>
        <dbReference type="EMBL" id="QXM26272.1"/>
    </source>
</evidence>
<dbReference type="KEGG" id="elio:KO353_08985"/>
<reference evidence="8" key="1">
    <citation type="submission" date="2021-06" db="EMBL/GenBank/DDBJ databases">
        <title>Elioraea tepida, sp. nov., a moderately thermophilic aerobic anoxygenic phototrophic bacterium isolated from an alkaline siliceous hot spring mat community in Yellowstone National Park, WY, USA.</title>
        <authorList>
            <person name="Saini M.K."/>
            <person name="Yoshida S."/>
            <person name="Sebastian A."/>
            <person name="Hirose S."/>
            <person name="Hara E."/>
            <person name="Tamaki H."/>
            <person name="Soulier N.T."/>
            <person name="Albert I."/>
            <person name="Hanada S."/>
            <person name="Bryant D.A."/>
            <person name="Tank M."/>
        </authorList>
    </citation>
    <scope>NUCLEOTIDE SEQUENCE</scope>
    <source>
        <strain evidence="8">MS-P2</strain>
    </source>
</reference>
<gene>
    <name evidence="8" type="ORF">KO353_08985</name>
</gene>
<evidence type="ECO:0000313" key="9">
    <source>
        <dbReference type="Proteomes" id="UP000694001"/>
    </source>
</evidence>
<proteinExistence type="inferred from homology"/>
<dbReference type="InterPro" id="IPR013527">
    <property type="entry name" value="YicC-like_N"/>
</dbReference>
<accession>A0A975YL86</accession>